<comment type="caution">
    <text evidence="1">The sequence shown here is derived from an EMBL/GenBank/DDBJ whole genome shotgun (WGS) entry which is preliminary data.</text>
</comment>
<reference evidence="1 2" key="2">
    <citation type="journal article" date="2022" name="Mol. Ecol. Resour.">
        <title>The genomes of chicory, endive, great burdock and yacon provide insights into Asteraceae paleo-polyploidization history and plant inulin production.</title>
        <authorList>
            <person name="Fan W."/>
            <person name="Wang S."/>
            <person name="Wang H."/>
            <person name="Wang A."/>
            <person name="Jiang F."/>
            <person name="Liu H."/>
            <person name="Zhao H."/>
            <person name="Xu D."/>
            <person name="Zhang Y."/>
        </authorList>
    </citation>
    <scope>NUCLEOTIDE SEQUENCE [LARGE SCALE GENOMIC DNA]</scope>
    <source>
        <strain evidence="2">cv. Yunnan</strain>
        <tissue evidence="1">Leaves</tissue>
    </source>
</reference>
<name>A0ACB8YSD3_9ASTR</name>
<proteinExistence type="predicted"/>
<protein>
    <submittedName>
        <fullName evidence="1">Uncharacterized protein</fullName>
    </submittedName>
</protein>
<sequence length="1323" mass="141169">MDWSGRVVVMHGDGFMYAWAIPCMGTPDYHASFGCNTEPGTQRVNGIVLVVGQWGFIGPSLDGLRVGWGEVLGLHVHGDSMHGDALIFASFDVTTDWDPPVEIPSTQPHDGTGGMFSHAHDHSSFAESQKIMGSMDIDPRTSKDPSSDQPTVDTDLNMEFMVPLRNSVPNQDKKKQNPVIVKSSSQQYAPVCSKGSQTPAVISGIHKSNTPDTTRDVNKSGVNKPPTVGLNATNKASKGFNFARAVQGDKGSKSQQPAPSVLSSKNAALPNPIDLVSSNRFSVLDIPNSIKLNKLIEVQDDLYPPDQGLEEGMDLEINKSKCGDNVVCQLNREDVDGSRILPESILSPQNQGGNTSRGKSYGISDEQKKDIADRLKNSGCIKVDIVDQWCPGQWDYFNDLCTLMGLDPDYCIEDVDSDTENGTSQFLSFGCPEAPLASISTPPGGSRGSCGVRGLSGRVVFIYSAAAFGAFPDLCNTNQEVSAIPSVTVSSTASDQVMGSFRKDGSEKNASAVAGNLVAGKTVPAGNLGLAGTAGRSDSDSSGSPGALSLNTGSGSNSNSGNNSCSMNESGGLRYAGANSVPLRTPLFSLEFKAMLGRDYPKTRTVFSPNEPVSGEAAVAPSQVESDGVSVSLFTDERVHVPTGGFDRMHGEHDEQGSNLETGSATEVGVHVTCVPVGFDGAMQAHAGNTNLDFDMGGLHGTLGEEAGVGMPNQTLATEMVQVDNGILKANELVTNVDKENGEMGWDVKKTRDTGKKDKKKSSIVSPNCVETSLPCGPVTSSDDGGGPRGHIEVQPASLPKVLDTSPNLEVSNQGSVPPLPRNGSSSRRFSPYGSNKGFGAVKGKGKGANRKEKGQNKYSPMLSELRVTEFVHETTVKEDRQKGGDIPATLGLNSYVEGATDDGITNLSPVDEATGNDSGSTDCDLNTQPDTHQMVNSVWNSPGSGLESFADKIKKSNELTGLKLEYFPPSISPDGGCRIHISQEDLKLSAQAYTLHLYGYFLGTSMDYRVAAPAVSKQNATNVNEDGFVTVSIRKKVGPIKVQGRKQKPVKVKAATQQYEHVRPTSRHAPAGLSEKQVGKAPQVNQVANKHGVLKPPTVVPNATKKGSTGFNFARAVQDIDTANRFSVLDIPNSVKFNKLIEVQDDLYPPDQSLNDGMDLDMFRSKDGQNMECQSNQKWVGDHSLDSETVLFQTNREHIEGVRILPTSVLSSPRVGGSPTTSAFLLGPGHSGKTYGISDEQKRAIADRLKISGSISMDIVDQWCLGQWDFFNDHCTLMGLDPDYCIEDVESDTENGTAHFFSAQMKVGMPKAPSHTQPSTSK</sequence>
<dbReference type="Proteomes" id="UP001056120">
    <property type="component" value="Linkage Group LG27"/>
</dbReference>
<accession>A0ACB8YSD3</accession>
<evidence type="ECO:0000313" key="2">
    <source>
        <dbReference type="Proteomes" id="UP001056120"/>
    </source>
</evidence>
<gene>
    <name evidence="1" type="ORF">L1987_82140</name>
</gene>
<reference evidence="2" key="1">
    <citation type="journal article" date="2022" name="Mol. Ecol. Resour.">
        <title>The genomes of chicory, endive, great burdock and yacon provide insights into Asteraceae palaeo-polyploidization history and plant inulin production.</title>
        <authorList>
            <person name="Fan W."/>
            <person name="Wang S."/>
            <person name="Wang H."/>
            <person name="Wang A."/>
            <person name="Jiang F."/>
            <person name="Liu H."/>
            <person name="Zhao H."/>
            <person name="Xu D."/>
            <person name="Zhang Y."/>
        </authorList>
    </citation>
    <scope>NUCLEOTIDE SEQUENCE [LARGE SCALE GENOMIC DNA]</scope>
    <source>
        <strain evidence="2">cv. Yunnan</strain>
    </source>
</reference>
<keyword evidence="2" id="KW-1185">Reference proteome</keyword>
<dbReference type="EMBL" id="CM042044">
    <property type="protein sequence ID" value="KAI3688427.1"/>
    <property type="molecule type" value="Genomic_DNA"/>
</dbReference>
<organism evidence="1 2">
    <name type="scientific">Smallanthus sonchifolius</name>
    <dbReference type="NCBI Taxonomy" id="185202"/>
    <lineage>
        <taxon>Eukaryota</taxon>
        <taxon>Viridiplantae</taxon>
        <taxon>Streptophyta</taxon>
        <taxon>Embryophyta</taxon>
        <taxon>Tracheophyta</taxon>
        <taxon>Spermatophyta</taxon>
        <taxon>Magnoliopsida</taxon>
        <taxon>eudicotyledons</taxon>
        <taxon>Gunneridae</taxon>
        <taxon>Pentapetalae</taxon>
        <taxon>asterids</taxon>
        <taxon>campanulids</taxon>
        <taxon>Asterales</taxon>
        <taxon>Asteraceae</taxon>
        <taxon>Asteroideae</taxon>
        <taxon>Heliantheae alliance</taxon>
        <taxon>Millerieae</taxon>
        <taxon>Smallanthus</taxon>
    </lineage>
</organism>
<evidence type="ECO:0000313" key="1">
    <source>
        <dbReference type="EMBL" id="KAI3688427.1"/>
    </source>
</evidence>